<dbReference type="InterPro" id="IPR042177">
    <property type="entry name" value="Cell/Rod_1"/>
</dbReference>
<dbReference type="RefSeq" id="WP_127342588.1">
    <property type="nucleotide sequence ID" value="NZ_RJJX01000003.1"/>
</dbReference>
<keyword evidence="5" id="KW-0472">Membrane</keyword>
<dbReference type="Pfam" id="PF04085">
    <property type="entry name" value="MreC"/>
    <property type="match status" value="1"/>
</dbReference>
<evidence type="ECO:0000256" key="3">
    <source>
        <dbReference type="ARBA" id="ARBA00022960"/>
    </source>
</evidence>
<proteinExistence type="inferred from homology"/>
<dbReference type="EMBL" id="RJJX01000003">
    <property type="protein sequence ID" value="RUT79297.1"/>
    <property type="molecule type" value="Genomic_DNA"/>
</dbReference>
<dbReference type="Gene3D" id="2.40.10.350">
    <property type="entry name" value="Rod shape-determining protein MreC, domain 2"/>
    <property type="match status" value="1"/>
</dbReference>
<sequence length="275" mass="31280">MKNLLHFIVRFHFTILFIVIEVFSLLLLVNYNNYQKTQFLNSSNFISGGIYEKIAAVTDYLSLSTSNEELNRENTRLNNLLAASFKMSVDSSYLYNDTLYQQQYIYRTAKIINNSVNKQLNYITLDKGEVQGIKPEMAVVTEKGVVGVVKSVSRNFSTVISLLNNRLRISAKIKKNNYFGSLSWDGKDYRRARLYEIPFHVPIQPGDTILTSGYSSIFPEGLLLGTVDEVQPSSGSNFHQIVVLLSNDFKSLSYVKVVGDLLKKEKLELEKGEEQ</sequence>
<reference evidence="7 8" key="1">
    <citation type="submission" date="2018-11" db="EMBL/GenBank/DDBJ databases">
        <title>Parancylomarina longa gen. nov., sp. nov., isolated from sediments of southern Okinawa.</title>
        <authorList>
            <person name="Fu T."/>
        </authorList>
    </citation>
    <scope>NUCLEOTIDE SEQUENCE [LARGE SCALE GENOMIC DNA]</scope>
    <source>
        <strain evidence="7 8">T3-2 S1-C</strain>
    </source>
</reference>
<dbReference type="GO" id="GO:0005886">
    <property type="term" value="C:plasma membrane"/>
    <property type="evidence" value="ECO:0007669"/>
    <property type="project" value="TreeGrafter"/>
</dbReference>
<dbReference type="InterPro" id="IPR007221">
    <property type="entry name" value="MreC"/>
</dbReference>
<gene>
    <name evidence="7" type="primary">mreC</name>
    <name evidence="7" type="ORF">DLK05_03490</name>
</gene>
<dbReference type="OrthoDB" id="9811827at2"/>
<comment type="caution">
    <text evidence="7">The sequence shown here is derived from an EMBL/GenBank/DDBJ whole genome shotgun (WGS) entry which is preliminary data.</text>
</comment>
<comment type="similarity">
    <text evidence="1">Belongs to the MreC family.</text>
</comment>
<keyword evidence="3" id="KW-0133">Cell shape</keyword>
<organism evidence="7 8">
    <name type="scientific">Ancylomarina longa</name>
    <dbReference type="NCBI Taxonomy" id="2487017"/>
    <lineage>
        <taxon>Bacteria</taxon>
        <taxon>Pseudomonadati</taxon>
        <taxon>Bacteroidota</taxon>
        <taxon>Bacteroidia</taxon>
        <taxon>Marinilabiliales</taxon>
        <taxon>Marinifilaceae</taxon>
        <taxon>Ancylomarina</taxon>
    </lineage>
</organism>
<evidence type="ECO:0000256" key="5">
    <source>
        <dbReference type="SAM" id="Phobius"/>
    </source>
</evidence>
<feature type="transmembrane region" description="Helical" evidence="5">
    <location>
        <begin position="7"/>
        <end position="29"/>
    </location>
</feature>
<feature type="domain" description="Rod shape-determining protein MreC beta-barrel core" evidence="6">
    <location>
        <begin position="111"/>
        <end position="258"/>
    </location>
</feature>
<dbReference type="InterPro" id="IPR042175">
    <property type="entry name" value="Cell/Rod_MreC_2"/>
</dbReference>
<dbReference type="PANTHER" id="PTHR34138">
    <property type="entry name" value="CELL SHAPE-DETERMINING PROTEIN MREC"/>
    <property type="match status" value="1"/>
</dbReference>
<dbReference type="PANTHER" id="PTHR34138:SF1">
    <property type="entry name" value="CELL SHAPE-DETERMINING PROTEIN MREC"/>
    <property type="match status" value="1"/>
</dbReference>
<dbReference type="Proteomes" id="UP000282985">
    <property type="component" value="Unassembled WGS sequence"/>
</dbReference>
<dbReference type="InterPro" id="IPR055342">
    <property type="entry name" value="MreC_beta-barrel_core"/>
</dbReference>
<keyword evidence="5" id="KW-1133">Transmembrane helix</keyword>
<keyword evidence="5" id="KW-0812">Transmembrane</keyword>
<dbReference type="NCBIfam" id="NF010532">
    <property type="entry name" value="PRK13922.9-3"/>
    <property type="match status" value="1"/>
</dbReference>
<dbReference type="AlphaFoldDB" id="A0A434AXL6"/>
<dbReference type="Gene3D" id="2.40.10.340">
    <property type="entry name" value="Rod shape-determining protein MreC, domain 1"/>
    <property type="match status" value="1"/>
</dbReference>
<accession>A0A434AXL6</accession>
<evidence type="ECO:0000313" key="8">
    <source>
        <dbReference type="Proteomes" id="UP000282985"/>
    </source>
</evidence>
<keyword evidence="8" id="KW-1185">Reference proteome</keyword>
<evidence type="ECO:0000313" key="7">
    <source>
        <dbReference type="EMBL" id="RUT79297.1"/>
    </source>
</evidence>
<protein>
    <recommendedName>
        <fullName evidence="2">Cell shape-determining protein MreC</fullName>
    </recommendedName>
    <alternativeName>
        <fullName evidence="4">Cell shape protein MreC</fullName>
    </alternativeName>
</protein>
<evidence type="ECO:0000256" key="2">
    <source>
        <dbReference type="ARBA" id="ARBA00013855"/>
    </source>
</evidence>
<evidence type="ECO:0000256" key="1">
    <source>
        <dbReference type="ARBA" id="ARBA00009369"/>
    </source>
</evidence>
<name>A0A434AXL6_9BACT</name>
<evidence type="ECO:0000259" key="6">
    <source>
        <dbReference type="Pfam" id="PF04085"/>
    </source>
</evidence>
<dbReference type="GO" id="GO:0008360">
    <property type="term" value="P:regulation of cell shape"/>
    <property type="evidence" value="ECO:0007669"/>
    <property type="project" value="UniProtKB-KW"/>
</dbReference>
<evidence type="ECO:0000256" key="4">
    <source>
        <dbReference type="ARBA" id="ARBA00032089"/>
    </source>
</evidence>